<dbReference type="AlphaFoldDB" id="A0A2P2NG42"/>
<protein>
    <submittedName>
        <fullName evidence="3">Uncharacterized protein MANES_09G133600</fullName>
    </submittedName>
</protein>
<name>A0A2P2NG42_RHIMU</name>
<organism evidence="3">
    <name type="scientific">Rhizophora mucronata</name>
    <name type="common">Asiatic mangrove</name>
    <dbReference type="NCBI Taxonomy" id="61149"/>
    <lineage>
        <taxon>Eukaryota</taxon>
        <taxon>Viridiplantae</taxon>
        <taxon>Streptophyta</taxon>
        <taxon>Embryophyta</taxon>
        <taxon>Tracheophyta</taxon>
        <taxon>Spermatophyta</taxon>
        <taxon>Magnoliopsida</taxon>
        <taxon>eudicotyledons</taxon>
        <taxon>Gunneridae</taxon>
        <taxon>Pentapetalae</taxon>
        <taxon>rosids</taxon>
        <taxon>fabids</taxon>
        <taxon>Malpighiales</taxon>
        <taxon>Rhizophoraceae</taxon>
        <taxon>Rhizophora</taxon>
    </lineage>
</organism>
<dbReference type="PROSITE" id="PS51925">
    <property type="entry name" value="SWIB_MDM2"/>
    <property type="match status" value="1"/>
</dbReference>
<dbReference type="EMBL" id="GGEC01060972">
    <property type="protein sequence ID" value="MBX41456.1"/>
    <property type="molecule type" value="Transcribed_RNA"/>
</dbReference>
<dbReference type="InterPro" id="IPR036885">
    <property type="entry name" value="SWIB_MDM2_dom_sf"/>
</dbReference>
<reference evidence="3" key="1">
    <citation type="submission" date="2018-02" db="EMBL/GenBank/DDBJ databases">
        <title>Rhizophora mucronata_Transcriptome.</title>
        <authorList>
            <person name="Meera S.P."/>
            <person name="Sreeshan A."/>
            <person name="Augustine A."/>
        </authorList>
    </citation>
    <scope>NUCLEOTIDE SEQUENCE</scope>
    <source>
        <tissue evidence="3">Leaf</tissue>
    </source>
</reference>
<proteinExistence type="predicted"/>
<dbReference type="InterPro" id="IPR003121">
    <property type="entry name" value="SWIB_MDM2_domain"/>
</dbReference>
<dbReference type="Gene3D" id="1.10.245.10">
    <property type="entry name" value="SWIB/MDM2 domain"/>
    <property type="match status" value="1"/>
</dbReference>
<feature type="region of interest" description="Disordered" evidence="1">
    <location>
        <begin position="25"/>
        <end position="61"/>
    </location>
</feature>
<evidence type="ECO:0000313" key="3">
    <source>
        <dbReference type="EMBL" id="MBX41456.1"/>
    </source>
</evidence>
<evidence type="ECO:0000259" key="2">
    <source>
        <dbReference type="PROSITE" id="PS51925"/>
    </source>
</evidence>
<dbReference type="SMART" id="SM00151">
    <property type="entry name" value="SWIB"/>
    <property type="match status" value="1"/>
</dbReference>
<dbReference type="PANTHER" id="PTHR13844">
    <property type="entry name" value="SWI/SNF-RELATED MATRIX-ASSOCIATED ACTIN-DEPENDENT REGULATOR OF CHROMATIN SUBFAMILY D"/>
    <property type="match status" value="1"/>
</dbReference>
<dbReference type="InterPro" id="IPR019835">
    <property type="entry name" value="SWIB_domain"/>
</dbReference>
<accession>A0A2P2NG42</accession>
<evidence type="ECO:0000256" key="1">
    <source>
        <dbReference type="SAM" id="MobiDB-lite"/>
    </source>
</evidence>
<dbReference type="Pfam" id="PF02201">
    <property type="entry name" value="SWIB"/>
    <property type="match status" value="1"/>
</dbReference>
<dbReference type="CDD" id="cd10567">
    <property type="entry name" value="SWIB-MDM2_like"/>
    <property type="match status" value="1"/>
</dbReference>
<feature type="domain" description="DM2" evidence="2">
    <location>
        <begin position="57"/>
        <end position="135"/>
    </location>
</feature>
<dbReference type="SUPFAM" id="SSF47592">
    <property type="entry name" value="SWIB/MDM2 domain"/>
    <property type="match status" value="1"/>
</dbReference>
<sequence length="137" mass="14838">MLLSSSAAATPCRVFNGCRALLAPAKSAASPKPAAPQPKSKRKAKTSPPTLPRRPAGIVKPVPVSPALRDFLGVPEASRTDAVKKIWAYVKHNNLQNPANKREIFCDEKLNVIFDGKDKVGFLEVGKLLSQHFVRTV</sequence>